<proteinExistence type="predicted"/>
<name>A0ACC3CJR1_PYRYE</name>
<accession>A0ACC3CJR1</accession>
<protein>
    <submittedName>
        <fullName evidence="1">Uncharacterized protein</fullName>
    </submittedName>
</protein>
<evidence type="ECO:0000313" key="1">
    <source>
        <dbReference type="EMBL" id="KAK1870066.1"/>
    </source>
</evidence>
<sequence length="190" mass="20703">MEPAGAIPQQPHDARTRDNATGKGDWCTFGRTTAATAVPQTQTTGRSRRQRPQQSHPAQSGHAAVLIWWQSYADSDAGLPQRRPHWDGRWRRRYGRDAAATAAGTTKSGEYTAAAASVMPRHGGSSEMRRAAAGSLSRRHHDIQRGEHGARGVGKAAPRRQQRDGEGGRGVAVASPPRHTAGRTRRPRRR</sequence>
<comment type="caution">
    <text evidence="1">The sequence shown here is derived from an EMBL/GenBank/DDBJ whole genome shotgun (WGS) entry which is preliminary data.</text>
</comment>
<keyword evidence="2" id="KW-1185">Reference proteome</keyword>
<evidence type="ECO:0000313" key="2">
    <source>
        <dbReference type="Proteomes" id="UP000798662"/>
    </source>
</evidence>
<organism evidence="1 2">
    <name type="scientific">Pyropia yezoensis</name>
    <name type="common">Susabi-nori</name>
    <name type="synonym">Porphyra yezoensis</name>
    <dbReference type="NCBI Taxonomy" id="2788"/>
    <lineage>
        <taxon>Eukaryota</taxon>
        <taxon>Rhodophyta</taxon>
        <taxon>Bangiophyceae</taxon>
        <taxon>Bangiales</taxon>
        <taxon>Bangiaceae</taxon>
        <taxon>Pyropia</taxon>
    </lineage>
</organism>
<dbReference type="Proteomes" id="UP000798662">
    <property type="component" value="Chromosome 3"/>
</dbReference>
<gene>
    <name evidence="1" type="ORF">I4F81_012528</name>
</gene>
<reference evidence="1" key="1">
    <citation type="submission" date="2019-11" db="EMBL/GenBank/DDBJ databases">
        <title>Nori genome reveals adaptations in red seaweeds to the harsh intertidal environment.</title>
        <authorList>
            <person name="Wang D."/>
            <person name="Mao Y."/>
        </authorList>
    </citation>
    <scope>NUCLEOTIDE SEQUENCE</scope>
    <source>
        <tissue evidence="1">Gametophyte</tissue>
    </source>
</reference>
<dbReference type="EMBL" id="CM020620">
    <property type="protein sequence ID" value="KAK1870066.1"/>
    <property type="molecule type" value="Genomic_DNA"/>
</dbReference>